<accession>A0ABD3QHV5</accession>
<reference evidence="6 7" key="1">
    <citation type="submission" date="2024-10" db="EMBL/GenBank/DDBJ databases">
        <title>Updated reference genomes for cyclostephanoid diatoms.</title>
        <authorList>
            <person name="Roberts W.R."/>
            <person name="Alverson A.J."/>
        </authorList>
    </citation>
    <scope>NUCLEOTIDE SEQUENCE [LARGE SCALE GENOMIC DNA]</scope>
    <source>
        <strain evidence="6 7">AJA010-31</strain>
    </source>
</reference>
<dbReference type="SUPFAM" id="SSF144232">
    <property type="entry name" value="HIT/MYND zinc finger-like"/>
    <property type="match status" value="1"/>
</dbReference>
<keyword evidence="1" id="KW-0479">Metal-binding</keyword>
<evidence type="ECO:0000256" key="1">
    <source>
        <dbReference type="ARBA" id="ARBA00022723"/>
    </source>
</evidence>
<name>A0ABD3QHV5_9STRA</name>
<dbReference type="GO" id="GO:0008270">
    <property type="term" value="F:zinc ion binding"/>
    <property type="evidence" value="ECO:0007669"/>
    <property type="project" value="UniProtKB-KW"/>
</dbReference>
<evidence type="ECO:0000256" key="4">
    <source>
        <dbReference type="PROSITE-ProRule" id="PRU00134"/>
    </source>
</evidence>
<evidence type="ECO:0000313" key="7">
    <source>
        <dbReference type="Proteomes" id="UP001530400"/>
    </source>
</evidence>
<keyword evidence="2 4" id="KW-0863">Zinc-finger</keyword>
<evidence type="ECO:0000259" key="5">
    <source>
        <dbReference type="PROSITE" id="PS50865"/>
    </source>
</evidence>
<evidence type="ECO:0000256" key="3">
    <source>
        <dbReference type="ARBA" id="ARBA00022833"/>
    </source>
</evidence>
<dbReference type="Pfam" id="PF01753">
    <property type="entry name" value="zf-MYND"/>
    <property type="match status" value="1"/>
</dbReference>
<dbReference type="AlphaFoldDB" id="A0ABD3QHV5"/>
<gene>
    <name evidence="6" type="ORF">ACHAWO_012579</name>
</gene>
<dbReference type="Proteomes" id="UP001530400">
    <property type="component" value="Unassembled WGS sequence"/>
</dbReference>
<protein>
    <recommendedName>
        <fullName evidence="5">MYND-type domain-containing protein</fullName>
    </recommendedName>
</protein>
<feature type="domain" description="MYND-type" evidence="5">
    <location>
        <begin position="2"/>
        <end position="44"/>
    </location>
</feature>
<evidence type="ECO:0000256" key="2">
    <source>
        <dbReference type="ARBA" id="ARBA00022771"/>
    </source>
</evidence>
<sequence>MCGKCGIAESETCKLQVCSRCKQIKYCSKDCQARDWKRHKRDKCAAEVEQPKTEFMGLQVPNRDKQAKALDKMFEGMEKILMNKESHKLPSWDRIRGHNIANSGGVQDFVMRFHIQLALWAAYNMAKYKPLKGALFVFSKVAFNDLMDAQPDIDLFIDSKLDRTEKFMDNATSLPHLMENACNHDSFPIVICCNPSGKKLHAIFNQHLHFPKNVDPVCYIGETPGQTIVTVTRFWDFDAMLEFAKGQEGSDYEVKLMNIDWDAYDPNWQ</sequence>
<keyword evidence="3" id="KW-0862">Zinc</keyword>
<dbReference type="EMBL" id="JALLPJ020000250">
    <property type="protein sequence ID" value="KAL3797565.1"/>
    <property type="molecule type" value="Genomic_DNA"/>
</dbReference>
<keyword evidence="7" id="KW-1185">Reference proteome</keyword>
<dbReference type="PROSITE" id="PS01360">
    <property type="entry name" value="ZF_MYND_1"/>
    <property type="match status" value="1"/>
</dbReference>
<dbReference type="PROSITE" id="PS50865">
    <property type="entry name" value="ZF_MYND_2"/>
    <property type="match status" value="1"/>
</dbReference>
<dbReference type="InterPro" id="IPR002893">
    <property type="entry name" value="Znf_MYND"/>
</dbReference>
<organism evidence="6 7">
    <name type="scientific">Cyclotella atomus</name>
    <dbReference type="NCBI Taxonomy" id="382360"/>
    <lineage>
        <taxon>Eukaryota</taxon>
        <taxon>Sar</taxon>
        <taxon>Stramenopiles</taxon>
        <taxon>Ochrophyta</taxon>
        <taxon>Bacillariophyta</taxon>
        <taxon>Coscinodiscophyceae</taxon>
        <taxon>Thalassiosirophycidae</taxon>
        <taxon>Stephanodiscales</taxon>
        <taxon>Stephanodiscaceae</taxon>
        <taxon>Cyclotella</taxon>
    </lineage>
</organism>
<evidence type="ECO:0000313" key="6">
    <source>
        <dbReference type="EMBL" id="KAL3797565.1"/>
    </source>
</evidence>
<proteinExistence type="predicted"/>
<dbReference type="Gene3D" id="6.10.140.2220">
    <property type="match status" value="1"/>
</dbReference>
<comment type="caution">
    <text evidence="6">The sequence shown here is derived from an EMBL/GenBank/DDBJ whole genome shotgun (WGS) entry which is preliminary data.</text>
</comment>